<comment type="cofactor">
    <cofactor evidence="1">
        <name>heme</name>
        <dbReference type="ChEBI" id="CHEBI:30413"/>
    </cofactor>
    <text evidence="1">Binds 1 heme group per subunit.</text>
</comment>
<feature type="binding site" evidence="1">
    <location>
        <position position="94"/>
    </location>
    <ligand>
        <name>substrate</name>
    </ligand>
</feature>
<dbReference type="Pfam" id="PF03301">
    <property type="entry name" value="Trp_dioxygenase"/>
    <property type="match status" value="2"/>
</dbReference>
<dbReference type="PANTHER" id="PTHR10138">
    <property type="entry name" value="TRYPTOPHAN 2,3-DIOXYGENASE"/>
    <property type="match status" value="1"/>
</dbReference>
<keyword evidence="3" id="KW-1185">Reference proteome</keyword>
<comment type="caution">
    <text evidence="2">The sequence shown here is derived from an EMBL/GenBank/DDBJ whole genome shotgun (WGS) entry which is preliminary data.</text>
</comment>
<feature type="binding site" description="axial binding residue" evidence="1">
    <location>
        <position position="208"/>
    </location>
    <ligand>
        <name>heme</name>
        <dbReference type="ChEBI" id="CHEBI:30413"/>
    </ligand>
    <ligandPart>
        <name>Fe</name>
        <dbReference type="ChEBI" id="CHEBI:18248"/>
    </ligandPart>
</feature>
<dbReference type="InterPro" id="IPR037217">
    <property type="entry name" value="Trp/Indoleamine_2_3_dOase-like"/>
</dbReference>
<protein>
    <recommendedName>
        <fullName evidence="1">Tryptophan 2,3-dioxygenase</fullName>
        <shortName evidence="1">TDO</shortName>
        <ecNumber evidence="1">1.13.11.11</ecNumber>
    </recommendedName>
    <alternativeName>
        <fullName evidence="1">Tryptamin 2,3-dioxygenase</fullName>
    </alternativeName>
    <alternativeName>
        <fullName evidence="1">Tryptophan oxygenase</fullName>
        <shortName evidence="1">TO</shortName>
        <shortName evidence="1">TRPO</shortName>
    </alternativeName>
    <alternativeName>
        <fullName evidence="1">Tryptophan pyrrolase</fullName>
    </alternativeName>
    <alternativeName>
        <fullName evidence="1">Tryptophanase</fullName>
    </alternativeName>
</protein>
<comment type="subunit">
    <text evidence="1">Homotetramer.</text>
</comment>
<dbReference type="EC" id="1.13.11.11" evidence="1"/>
<proteinExistence type="inferred from homology"/>
<comment type="catalytic activity">
    <reaction evidence="1">
        <text>L-tryptophan + O2 = N-formyl-L-kynurenine</text>
        <dbReference type="Rhea" id="RHEA:24536"/>
        <dbReference type="ChEBI" id="CHEBI:15379"/>
        <dbReference type="ChEBI" id="CHEBI:57912"/>
        <dbReference type="ChEBI" id="CHEBI:58629"/>
        <dbReference type="EC" id="1.13.11.11"/>
    </reaction>
</comment>
<evidence type="ECO:0000313" key="3">
    <source>
        <dbReference type="Proteomes" id="UP001203423"/>
    </source>
</evidence>
<evidence type="ECO:0000313" key="2">
    <source>
        <dbReference type="EMBL" id="MCL1125355.1"/>
    </source>
</evidence>
<organism evidence="2 3">
    <name type="scientific">Shewanella surugensis</name>
    <dbReference type="NCBI Taxonomy" id="212020"/>
    <lineage>
        <taxon>Bacteria</taxon>
        <taxon>Pseudomonadati</taxon>
        <taxon>Pseudomonadota</taxon>
        <taxon>Gammaproteobacteria</taxon>
        <taxon>Alteromonadales</taxon>
        <taxon>Shewanellaceae</taxon>
        <taxon>Shewanella</taxon>
    </lineage>
</organism>
<keyword evidence="1" id="KW-0479">Metal-binding</keyword>
<comment type="caution">
    <text evidence="1">Lacks conserved residue(s) required for the propagation of feature annotation.</text>
</comment>
<dbReference type="Proteomes" id="UP001203423">
    <property type="component" value="Unassembled WGS sequence"/>
</dbReference>
<dbReference type="PANTHER" id="PTHR10138:SF0">
    <property type="entry name" value="TRYPTOPHAN 2,3-DIOXYGENASE"/>
    <property type="match status" value="1"/>
</dbReference>
<keyword evidence="1" id="KW-0349">Heme</keyword>
<sequence>MNYPEYLKINELLTLQQPKSEEHDEMLFILIHQTYELWFKQILHELDFLKQSLVKGNIPKTLHTLKRTLTILKTLVGQVDILETMTPMEFKSFRNRLDTASGFESAQFREIEFILGYKRENLIHIHDEESKQKLLKRLEEPSVWSDFLSLLATENYKINPNWQIAPSIQDDELESLLIEIYQYNFPLSQVCELLVDLDEGLQEWRYRHVKMVQRTIGSKMGTGGSSGAEYLTKTLFKPLFPSLWNIRVKL</sequence>
<comment type="function">
    <text evidence="1">Heme-dependent dioxygenase that catalyzes the oxidative cleavage of the L-tryptophan (L-Trp) pyrrole ring and converts L-tryptophan to N-formyl-L-kynurenine. Catalyzes the oxidative cleavage of the indole moiety.</text>
</comment>
<keyword evidence="1" id="KW-0560">Oxidoreductase</keyword>
<dbReference type="EMBL" id="JAKIKS010000046">
    <property type="protein sequence ID" value="MCL1125355.1"/>
    <property type="molecule type" value="Genomic_DNA"/>
</dbReference>
<comment type="similarity">
    <text evidence="1">Belongs to the tryptophan 2,3-dioxygenase family.</text>
</comment>
<dbReference type="HAMAP" id="MF_01972">
    <property type="entry name" value="T23O"/>
    <property type="match status" value="1"/>
</dbReference>
<keyword evidence="1" id="KW-0223">Dioxygenase</keyword>
<keyword evidence="1" id="KW-0408">Iron</keyword>
<reference evidence="2 3" key="1">
    <citation type="submission" date="2022-01" db="EMBL/GenBank/DDBJ databases">
        <title>Whole genome-based taxonomy of the Shewanellaceae.</title>
        <authorList>
            <person name="Martin-Rodriguez A.J."/>
        </authorList>
    </citation>
    <scope>NUCLEOTIDE SEQUENCE [LARGE SCALE GENOMIC DNA]</scope>
    <source>
        <strain evidence="2 3">DSM 17177</strain>
    </source>
</reference>
<gene>
    <name evidence="1" type="primary">kynA</name>
    <name evidence="2" type="ORF">L2764_12915</name>
</gene>
<feature type="binding site" evidence="1">
    <location>
        <position position="222"/>
    </location>
    <ligand>
        <name>substrate</name>
    </ligand>
</feature>
<dbReference type="InterPro" id="IPR004981">
    <property type="entry name" value="Trp_2_3_dOase"/>
</dbReference>
<accession>A0ABT0LCY8</accession>
<evidence type="ECO:0000256" key="1">
    <source>
        <dbReference type="HAMAP-Rule" id="MF_01972"/>
    </source>
</evidence>
<keyword evidence="1" id="KW-0823">Tryptophan catabolism</keyword>
<dbReference type="RefSeq" id="WP_248940670.1">
    <property type="nucleotide sequence ID" value="NZ_JAKIKS010000046.1"/>
</dbReference>
<dbReference type="Gene3D" id="1.20.58.480">
    <property type="match status" value="1"/>
</dbReference>
<comment type="pathway">
    <text evidence="1">Amino-acid degradation; L-tryptophan degradation via kynurenine pathway; L-kynurenine from L-tryptophan: step 1/2.</text>
</comment>
<name>A0ABT0LCY8_9GAMM</name>
<dbReference type="SUPFAM" id="SSF140959">
    <property type="entry name" value="Indolic compounds 2,3-dioxygenase-like"/>
    <property type="match status" value="1"/>
</dbReference>